<evidence type="ECO:0000313" key="3">
    <source>
        <dbReference type="Proteomes" id="UP001596455"/>
    </source>
</evidence>
<evidence type="ECO:0000256" key="1">
    <source>
        <dbReference type="SAM" id="Coils"/>
    </source>
</evidence>
<proteinExistence type="predicted"/>
<feature type="coiled-coil region" evidence="1">
    <location>
        <begin position="154"/>
        <end position="181"/>
    </location>
</feature>
<accession>A0ABW2QDT9</accession>
<dbReference type="RefSeq" id="WP_382396432.1">
    <property type="nucleotide sequence ID" value="NZ_JBHTCQ010000004.1"/>
</dbReference>
<dbReference type="EMBL" id="JBHTCQ010000004">
    <property type="protein sequence ID" value="MFC7406907.1"/>
    <property type="molecule type" value="Genomic_DNA"/>
</dbReference>
<protein>
    <submittedName>
        <fullName evidence="2">Uncharacterized protein</fullName>
    </submittedName>
</protein>
<keyword evidence="1" id="KW-0175">Coiled coil</keyword>
<organism evidence="2 3">
    <name type="scientific">Georgenia alba</name>
    <dbReference type="NCBI Taxonomy" id="2233858"/>
    <lineage>
        <taxon>Bacteria</taxon>
        <taxon>Bacillati</taxon>
        <taxon>Actinomycetota</taxon>
        <taxon>Actinomycetes</taxon>
        <taxon>Micrococcales</taxon>
        <taxon>Bogoriellaceae</taxon>
        <taxon>Georgenia</taxon>
    </lineage>
</organism>
<sequence length="267" mass="27938">MSGHPTLRLPASVTLALWVPVVDGPETARRAARAVAGPDVHRVRERGPLLTGATTLEELLLELTPVGEVGAVLPRPGDPMGAPAVRSADLLEAGEGVLLRRPDGTGERCAVLVPEIEVFGSVLEPGAIVTWHVDHDLTEQLPVPSLLLAGIDSLSHARRQIQLALTEAVEALEELDVARDRPDLADQILDLSLATLPDELLPTDLDPRQVDVLERAARVLTIVELATGDDGAAVTAVQAGARAQTLAEVATAARHALAAASATRLAG</sequence>
<dbReference type="Proteomes" id="UP001596455">
    <property type="component" value="Unassembled WGS sequence"/>
</dbReference>
<comment type="caution">
    <text evidence="2">The sequence shown here is derived from an EMBL/GenBank/DDBJ whole genome shotgun (WGS) entry which is preliminary data.</text>
</comment>
<reference evidence="3" key="1">
    <citation type="journal article" date="2019" name="Int. J. Syst. Evol. Microbiol.">
        <title>The Global Catalogue of Microorganisms (GCM) 10K type strain sequencing project: providing services to taxonomists for standard genome sequencing and annotation.</title>
        <authorList>
            <consortium name="The Broad Institute Genomics Platform"/>
            <consortium name="The Broad Institute Genome Sequencing Center for Infectious Disease"/>
            <person name="Wu L."/>
            <person name="Ma J."/>
        </authorList>
    </citation>
    <scope>NUCLEOTIDE SEQUENCE [LARGE SCALE GENOMIC DNA]</scope>
    <source>
        <strain evidence="3">JCM 1490</strain>
    </source>
</reference>
<name>A0ABW2QDT9_9MICO</name>
<keyword evidence="3" id="KW-1185">Reference proteome</keyword>
<evidence type="ECO:0000313" key="2">
    <source>
        <dbReference type="EMBL" id="MFC7406907.1"/>
    </source>
</evidence>
<gene>
    <name evidence="2" type="ORF">ACFQQL_17435</name>
</gene>